<evidence type="ECO:0000256" key="1">
    <source>
        <dbReference type="SAM" id="MobiDB-lite"/>
    </source>
</evidence>
<proteinExistence type="predicted"/>
<keyword evidence="4" id="KW-1185">Reference proteome</keyword>
<sequence>MLLIENLGDLLNAMPEAERRNWRGFMQNNPAIATVATSQHLVASLSQHDEVFFGFFDTHHLSPLTSEDARQLLKNLALHGSPSAIRSDKDGKQLADYLDTPQGAARLQAIHHLTGGSPRLYLILADFLTRESLDQLVPAFEKMVDQQLTPYYQERLRWLSPQQREIVEYLCQEQHAIVPVKTIAEALFAEHASISGQLKKLLELGYVKRTPDGRESYYELAEPLMRLSFQVKDVSHHDSSGMNPLRLIVDMLRLWYGQQQLETRLQQAPIGSVERAYLNAALNTCRHSPEGAIENTAPRVLPSEQKQPESKNENVPREDTWVYRGDALDKDAEIEKLTKIISSPATSQKKLVVALSRRGACYYFIGAYAKALADYDQVIDLDSLAQPQILMDVFFYRSLILSNAPDKHLQDFYRFIGLKNANTIFISDESTGLLWSKRLLDTLLSFKKLQIGVSRLLVLSPHGEI</sequence>
<dbReference type="SUPFAM" id="SSF46785">
    <property type="entry name" value="Winged helix' DNA-binding domain"/>
    <property type="match status" value="1"/>
</dbReference>
<dbReference type="InterPro" id="IPR011991">
    <property type="entry name" value="ArsR-like_HTH"/>
</dbReference>
<reference evidence="3 4" key="1">
    <citation type="journal article" date="2018" name="Syst. Appl. Microbiol.">
        <title>Ereboglobus luteus gen. nov. sp. nov. from cockroach guts, and new insights into the oxygen relationship of the genera Opitutus and Didymococcus (Verrucomicrobia: Opitutaceae).</title>
        <authorList>
            <person name="Tegtmeier D."/>
            <person name="Belitz A."/>
            <person name="Radek R."/>
            <person name="Heimerl T."/>
            <person name="Brune A."/>
        </authorList>
    </citation>
    <scope>NUCLEOTIDE SEQUENCE [LARGE SCALE GENOMIC DNA]</scope>
    <source>
        <strain evidence="3 4">Ho45</strain>
    </source>
</reference>
<evidence type="ECO:0000313" key="3">
    <source>
        <dbReference type="EMBL" id="AWI08046.1"/>
    </source>
</evidence>
<name>A0A2U8DZM5_9BACT</name>
<feature type="domain" description="HTH arsR-type" evidence="2">
    <location>
        <begin position="144"/>
        <end position="242"/>
    </location>
</feature>
<dbReference type="Gene3D" id="1.25.40.10">
    <property type="entry name" value="Tetratricopeptide repeat domain"/>
    <property type="match status" value="1"/>
</dbReference>
<gene>
    <name evidence="3" type="ORF">CKA38_01095</name>
</gene>
<feature type="region of interest" description="Disordered" evidence="1">
    <location>
        <begin position="292"/>
        <end position="315"/>
    </location>
</feature>
<dbReference type="AlphaFoldDB" id="A0A2U8DZM5"/>
<organism evidence="3 4">
    <name type="scientific">Ereboglobus luteus</name>
    <dbReference type="NCBI Taxonomy" id="1796921"/>
    <lineage>
        <taxon>Bacteria</taxon>
        <taxon>Pseudomonadati</taxon>
        <taxon>Verrucomicrobiota</taxon>
        <taxon>Opitutia</taxon>
        <taxon>Opitutales</taxon>
        <taxon>Opitutaceae</taxon>
        <taxon>Ereboglobus</taxon>
    </lineage>
</organism>
<dbReference type="SUPFAM" id="SSF48452">
    <property type="entry name" value="TPR-like"/>
    <property type="match status" value="1"/>
</dbReference>
<evidence type="ECO:0000259" key="2">
    <source>
        <dbReference type="PROSITE" id="PS50987"/>
    </source>
</evidence>
<dbReference type="InterPro" id="IPR001845">
    <property type="entry name" value="HTH_ArsR_DNA-bd_dom"/>
</dbReference>
<dbReference type="InterPro" id="IPR011990">
    <property type="entry name" value="TPR-like_helical_dom_sf"/>
</dbReference>
<accession>A0A2U8DZM5</accession>
<dbReference type="InterPro" id="IPR036388">
    <property type="entry name" value="WH-like_DNA-bd_sf"/>
</dbReference>
<dbReference type="CDD" id="cd00090">
    <property type="entry name" value="HTH_ARSR"/>
    <property type="match status" value="1"/>
</dbReference>
<dbReference type="GO" id="GO:0003700">
    <property type="term" value="F:DNA-binding transcription factor activity"/>
    <property type="evidence" value="ECO:0007669"/>
    <property type="project" value="InterPro"/>
</dbReference>
<dbReference type="PROSITE" id="PS50987">
    <property type="entry name" value="HTH_ARSR_2"/>
    <property type="match status" value="1"/>
</dbReference>
<dbReference type="KEGG" id="elut:CKA38_01095"/>
<dbReference type="EMBL" id="CP023004">
    <property type="protein sequence ID" value="AWI08046.1"/>
    <property type="molecule type" value="Genomic_DNA"/>
</dbReference>
<evidence type="ECO:0000313" key="4">
    <source>
        <dbReference type="Proteomes" id="UP000244896"/>
    </source>
</evidence>
<dbReference type="Gene3D" id="1.10.10.10">
    <property type="entry name" value="Winged helix-like DNA-binding domain superfamily/Winged helix DNA-binding domain"/>
    <property type="match status" value="1"/>
</dbReference>
<feature type="compositionally biased region" description="Basic and acidic residues" evidence="1">
    <location>
        <begin position="306"/>
        <end position="315"/>
    </location>
</feature>
<dbReference type="SMART" id="SM00418">
    <property type="entry name" value="HTH_ARSR"/>
    <property type="match status" value="1"/>
</dbReference>
<dbReference type="InterPro" id="IPR036390">
    <property type="entry name" value="WH_DNA-bd_sf"/>
</dbReference>
<dbReference type="Proteomes" id="UP000244896">
    <property type="component" value="Chromosome"/>
</dbReference>
<protein>
    <recommendedName>
        <fullName evidence="2">HTH arsR-type domain-containing protein</fullName>
    </recommendedName>
</protein>